<comment type="caution">
    <text evidence="1">The sequence shown here is derived from an EMBL/GenBank/DDBJ whole genome shotgun (WGS) entry which is preliminary data.</text>
</comment>
<dbReference type="STRING" id="59895.A0A103XL64"/>
<reference evidence="1 2" key="1">
    <citation type="journal article" date="2016" name="Sci. Rep.">
        <title>The genome sequence of the outbreeding globe artichoke constructed de novo incorporating a phase-aware low-pass sequencing strategy of F1 progeny.</title>
        <authorList>
            <person name="Scaglione D."/>
            <person name="Reyes-Chin-Wo S."/>
            <person name="Acquadro A."/>
            <person name="Froenicke L."/>
            <person name="Portis E."/>
            <person name="Beitel C."/>
            <person name="Tirone M."/>
            <person name="Mauro R."/>
            <person name="Lo Monaco A."/>
            <person name="Mauromicale G."/>
            <person name="Faccioli P."/>
            <person name="Cattivelli L."/>
            <person name="Rieseberg L."/>
            <person name="Michelmore R."/>
            <person name="Lanteri S."/>
        </authorList>
    </citation>
    <scope>NUCLEOTIDE SEQUENCE [LARGE SCALE GENOMIC DNA]</scope>
    <source>
        <strain evidence="1">2C</strain>
    </source>
</reference>
<dbReference type="Proteomes" id="UP000243975">
    <property type="component" value="Unassembled WGS sequence"/>
</dbReference>
<gene>
    <name evidence="1" type="ORF">Ccrd_005212</name>
</gene>
<dbReference type="PANTHER" id="PTHR33598">
    <property type="entry name" value="OS02G0833400 PROTEIN"/>
    <property type="match status" value="1"/>
</dbReference>
<dbReference type="EMBL" id="LEKV01004807">
    <property type="protein sequence ID" value="KVH92746.1"/>
    <property type="molecule type" value="Genomic_DNA"/>
</dbReference>
<proteinExistence type="predicted"/>
<dbReference type="Gramene" id="KVH92746">
    <property type="protein sequence ID" value="KVH92746"/>
    <property type="gene ID" value="Ccrd_005212"/>
</dbReference>
<organism evidence="1 2">
    <name type="scientific">Cynara cardunculus var. scolymus</name>
    <name type="common">Globe artichoke</name>
    <name type="synonym">Cynara scolymus</name>
    <dbReference type="NCBI Taxonomy" id="59895"/>
    <lineage>
        <taxon>Eukaryota</taxon>
        <taxon>Viridiplantae</taxon>
        <taxon>Streptophyta</taxon>
        <taxon>Embryophyta</taxon>
        <taxon>Tracheophyta</taxon>
        <taxon>Spermatophyta</taxon>
        <taxon>Magnoliopsida</taxon>
        <taxon>eudicotyledons</taxon>
        <taxon>Gunneridae</taxon>
        <taxon>Pentapetalae</taxon>
        <taxon>asterids</taxon>
        <taxon>campanulids</taxon>
        <taxon>Asterales</taxon>
        <taxon>Asteraceae</taxon>
        <taxon>Carduoideae</taxon>
        <taxon>Cardueae</taxon>
        <taxon>Carduinae</taxon>
        <taxon>Cynara</taxon>
    </lineage>
</organism>
<sequence>MAAASHSLSAPFSGLTDHRIPHHKPPSYPCSHHLFIRPSLPYLSNASNSRRGPATSVICGVSDDFVSTQNSGSFYHEFSVIANMLKKIEPLDTSVISKGVSDFAKDSMKQMISTMLGLLPSDEFSVTVRVSKRPLVRLLASSLITGYTLWNAEYRILLMTNFETSSVDIRKRLNSGYCDDDEADQIKESEGLCDDGVGMENQSEELERFNFQNCSDDLSPEAMNYIQQLESDLSTAKKKTIQIGYARGSNNDLLKYLKSLDSEMVNELSKPSSSEVKEVLQQLVYCISRRVFKEDFASGLIGDSKVVQENYQNDDVNFSETRDYLVYAIGSSIKRLGEQVISELCSWFLVIIRW</sequence>
<dbReference type="OMA" id="NVEMEYC"/>
<evidence type="ECO:0000313" key="1">
    <source>
        <dbReference type="EMBL" id="KVH92746.1"/>
    </source>
</evidence>
<evidence type="ECO:0000313" key="2">
    <source>
        <dbReference type="Proteomes" id="UP000243975"/>
    </source>
</evidence>
<dbReference type="Pfam" id="PF05542">
    <property type="entry name" value="DUF760"/>
    <property type="match status" value="2"/>
</dbReference>
<dbReference type="AlphaFoldDB" id="A0A103XL64"/>
<dbReference type="InterPro" id="IPR008479">
    <property type="entry name" value="DUF760"/>
</dbReference>
<keyword evidence="2" id="KW-1185">Reference proteome</keyword>
<accession>A0A103XL64</accession>
<protein>
    <submittedName>
        <fullName evidence="1">Uncharacterized protein</fullName>
    </submittedName>
</protein>
<dbReference type="PANTHER" id="PTHR33598:SF10">
    <property type="entry name" value="SEED MATURATION-LIKE PROTEIN"/>
    <property type="match status" value="1"/>
</dbReference>
<name>A0A103XL64_CYNCS</name>